<evidence type="ECO:0000313" key="2">
    <source>
        <dbReference type="Proteomes" id="UP000238479"/>
    </source>
</evidence>
<evidence type="ECO:0000313" key="1">
    <source>
        <dbReference type="EMBL" id="PRQ38752.1"/>
    </source>
</evidence>
<proteinExistence type="predicted"/>
<protein>
    <submittedName>
        <fullName evidence="1">Uncharacterized protein</fullName>
    </submittedName>
</protein>
<dbReference type="Proteomes" id="UP000238479">
    <property type="component" value="Chromosome 4"/>
</dbReference>
<comment type="caution">
    <text evidence="1">The sequence shown here is derived from an EMBL/GenBank/DDBJ whole genome shotgun (WGS) entry which is preliminary data.</text>
</comment>
<name>A0A2P6QX39_ROSCH</name>
<reference evidence="1 2" key="1">
    <citation type="journal article" date="2018" name="Nat. Genet.">
        <title>The Rosa genome provides new insights in the design of modern roses.</title>
        <authorList>
            <person name="Bendahmane M."/>
        </authorList>
    </citation>
    <scope>NUCLEOTIDE SEQUENCE [LARGE SCALE GENOMIC DNA]</scope>
    <source>
        <strain evidence="2">cv. Old Blush</strain>
    </source>
</reference>
<sequence length="61" mass="6832">MLIPGCNFWFICFFAFGAHASIVFDSFNSFLFYVGQVDNCFVFWGSFGRLSVLACITAANN</sequence>
<dbReference type="EMBL" id="PDCK01000042">
    <property type="protein sequence ID" value="PRQ38752.1"/>
    <property type="molecule type" value="Genomic_DNA"/>
</dbReference>
<accession>A0A2P6QX39</accession>
<gene>
    <name evidence="1" type="ORF">RchiOBHm_Chr4g0417431</name>
</gene>
<keyword evidence="2" id="KW-1185">Reference proteome</keyword>
<dbReference type="Gramene" id="PRQ38752">
    <property type="protein sequence ID" value="PRQ38752"/>
    <property type="gene ID" value="RchiOBHm_Chr4g0417431"/>
</dbReference>
<dbReference type="AlphaFoldDB" id="A0A2P6QX39"/>
<organism evidence="1 2">
    <name type="scientific">Rosa chinensis</name>
    <name type="common">China rose</name>
    <dbReference type="NCBI Taxonomy" id="74649"/>
    <lineage>
        <taxon>Eukaryota</taxon>
        <taxon>Viridiplantae</taxon>
        <taxon>Streptophyta</taxon>
        <taxon>Embryophyta</taxon>
        <taxon>Tracheophyta</taxon>
        <taxon>Spermatophyta</taxon>
        <taxon>Magnoliopsida</taxon>
        <taxon>eudicotyledons</taxon>
        <taxon>Gunneridae</taxon>
        <taxon>Pentapetalae</taxon>
        <taxon>rosids</taxon>
        <taxon>fabids</taxon>
        <taxon>Rosales</taxon>
        <taxon>Rosaceae</taxon>
        <taxon>Rosoideae</taxon>
        <taxon>Rosoideae incertae sedis</taxon>
        <taxon>Rosa</taxon>
    </lineage>
</organism>